<name>A0ABT6N4X1_9SPHN</name>
<dbReference type="Pfam" id="PF03981">
    <property type="entry name" value="Ubiq_cyt_C_chap"/>
    <property type="match status" value="1"/>
</dbReference>
<dbReference type="EMBL" id="JARYGZ010000002">
    <property type="protein sequence ID" value="MDH7640154.1"/>
    <property type="molecule type" value="Genomic_DNA"/>
</dbReference>
<organism evidence="3 4">
    <name type="scientific">Sphingomonas oryzagri</name>
    <dbReference type="NCBI Taxonomy" id="3042314"/>
    <lineage>
        <taxon>Bacteria</taxon>
        <taxon>Pseudomonadati</taxon>
        <taxon>Pseudomonadota</taxon>
        <taxon>Alphaproteobacteria</taxon>
        <taxon>Sphingomonadales</taxon>
        <taxon>Sphingomonadaceae</taxon>
        <taxon>Sphingomonas</taxon>
    </lineage>
</organism>
<gene>
    <name evidence="3" type="ORF">QGN17_15560</name>
</gene>
<accession>A0ABT6N4X1</accession>
<evidence type="ECO:0000313" key="4">
    <source>
        <dbReference type="Proteomes" id="UP001160625"/>
    </source>
</evidence>
<dbReference type="InterPro" id="IPR021150">
    <property type="entry name" value="Ubiq_cyt_c_chap"/>
</dbReference>
<feature type="domain" description="Ubiquinol-cytochrome c chaperone" evidence="2">
    <location>
        <begin position="42"/>
        <end position="173"/>
    </location>
</feature>
<reference evidence="3" key="1">
    <citation type="submission" date="2023-04" db="EMBL/GenBank/DDBJ databases">
        <title>Sphingomonas sp. MAHUQ-71 isolated from rice field.</title>
        <authorList>
            <person name="Huq M.A."/>
        </authorList>
    </citation>
    <scope>NUCLEOTIDE SEQUENCE</scope>
    <source>
        <strain evidence="3">MAHUQ-71</strain>
    </source>
</reference>
<dbReference type="Proteomes" id="UP001160625">
    <property type="component" value="Unassembled WGS sequence"/>
</dbReference>
<evidence type="ECO:0000313" key="3">
    <source>
        <dbReference type="EMBL" id="MDH7640154.1"/>
    </source>
</evidence>
<comment type="caution">
    <text evidence="3">The sequence shown here is derived from an EMBL/GenBank/DDBJ whole genome shotgun (WGS) entry which is preliminary data.</text>
</comment>
<evidence type="ECO:0000259" key="2">
    <source>
        <dbReference type="Pfam" id="PF03981"/>
    </source>
</evidence>
<proteinExistence type="inferred from homology"/>
<keyword evidence="4" id="KW-1185">Reference proteome</keyword>
<dbReference type="RefSeq" id="WP_281045514.1">
    <property type="nucleotide sequence ID" value="NZ_JARYGZ010000002.1"/>
</dbReference>
<sequence length="176" mass="19001">MQGLATLFKRLLGGRRDARALVPLYNAIVGAARLPHWYLEGGVPDTIDGRFDMVSTILSLVLLRMEAQGEPAREPSARLTELFVTDMDGQLRQRGIGDLVVGKHVGRMMSQLGGRLTAYREGLAEGGDLAGAIDRNVHRGADVPEAAKRHVEARLRGLAVALDARDLDILLAGDIA</sequence>
<protein>
    <submittedName>
        <fullName evidence="3">Ubiquinol-cytochrome C chaperone family protein</fullName>
    </submittedName>
</protein>
<comment type="similarity">
    <text evidence="1">Belongs to the UPF0174 family.</text>
</comment>
<evidence type="ECO:0000256" key="1">
    <source>
        <dbReference type="ARBA" id="ARBA00006436"/>
    </source>
</evidence>